<organism evidence="3 4">
    <name type="scientific">Amblyomma americanum</name>
    <name type="common">Lone star tick</name>
    <dbReference type="NCBI Taxonomy" id="6943"/>
    <lineage>
        <taxon>Eukaryota</taxon>
        <taxon>Metazoa</taxon>
        <taxon>Ecdysozoa</taxon>
        <taxon>Arthropoda</taxon>
        <taxon>Chelicerata</taxon>
        <taxon>Arachnida</taxon>
        <taxon>Acari</taxon>
        <taxon>Parasitiformes</taxon>
        <taxon>Ixodida</taxon>
        <taxon>Ixodoidea</taxon>
        <taxon>Ixodidae</taxon>
        <taxon>Amblyomminae</taxon>
        <taxon>Amblyomma</taxon>
    </lineage>
</organism>
<dbReference type="AlphaFoldDB" id="A0AAQ4DIU5"/>
<dbReference type="Gene3D" id="2.170.140.10">
    <property type="entry name" value="Chitin binding domain"/>
    <property type="match status" value="1"/>
</dbReference>
<dbReference type="Pfam" id="PF01607">
    <property type="entry name" value="CBM_14"/>
    <property type="match status" value="1"/>
</dbReference>
<reference evidence="3 4" key="1">
    <citation type="journal article" date="2023" name="Arcadia Sci">
        <title>De novo assembly of a long-read Amblyomma americanum tick genome.</title>
        <authorList>
            <person name="Chou S."/>
            <person name="Poskanzer K.E."/>
            <person name="Rollins M."/>
            <person name="Thuy-Boun P.S."/>
        </authorList>
    </citation>
    <scope>NUCLEOTIDE SEQUENCE [LARGE SCALE GENOMIC DNA]</scope>
    <source>
        <strain evidence="3">F_SG_1</strain>
        <tissue evidence="3">Salivary glands</tissue>
    </source>
</reference>
<dbReference type="GO" id="GO:0008061">
    <property type="term" value="F:chitin binding"/>
    <property type="evidence" value="ECO:0007669"/>
    <property type="project" value="InterPro"/>
</dbReference>
<dbReference type="InterPro" id="IPR002557">
    <property type="entry name" value="Chitin-bd_dom"/>
</dbReference>
<evidence type="ECO:0000313" key="4">
    <source>
        <dbReference type="Proteomes" id="UP001321473"/>
    </source>
</evidence>
<feature type="domain" description="Chitin-binding type-2" evidence="2">
    <location>
        <begin position="28"/>
        <end position="84"/>
    </location>
</feature>
<dbReference type="GO" id="GO:0005576">
    <property type="term" value="C:extracellular region"/>
    <property type="evidence" value="ECO:0007669"/>
    <property type="project" value="InterPro"/>
</dbReference>
<keyword evidence="4" id="KW-1185">Reference proteome</keyword>
<protein>
    <recommendedName>
        <fullName evidence="2">Chitin-binding type-2 domain-containing protein</fullName>
    </recommendedName>
</protein>
<name>A0AAQ4DIU5_AMBAM</name>
<evidence type="ECO:0000256" key="1">
    <source>
        <dbReference type="SAM" id="SignalP"/>
    </source>
</evidence>
<evidence type="ECO:0000313" key="3">
    <source>
        <dbReference type="EMBL" id="KAK8762385.1"/>
    </source>
</evidence>
<dbReference type="SMART" id="SM00494">
    <property type="entry name" value="ChtBD2"/>
    <property type="match status" value="1"/>
</dbReference>
<dbReference type="PROSITE" id="PS50940">
    <property type="entry name" value="CHIT_BIND_II"/>
    <property type="match status" value="1"/>
</dbReference>
<sequence length="102" mass="10861">MLMALALWMTASASASDPWVPAELSGCGGPCWSPSGLFPDPADCCGFYSCASCRAYRLRCAPGTVFDRRLGLCNHPHDAPACLAPNPGCYLYYLSSSFTGKK</sequence>
<gene>
    <name evidence="3" type="ORF">V5799_026348</name>
</gene>
<feature type="signal peptide" evidence="1">
    <location>
        <begin position="1"/>
        <end position="15"/>
    </location>
</feature>
<comment type="caution">
    <text evidence="3">The sequence shown here is derived from an EMBL/GenBank/DDBJ whole genome shotgun (WGS) entry which is preliminary data.</text>
</comment>
<feature type="chain" id="PRO_5043026247" description="Chitin-binding type-2 domain-containing protein" evidence="1">
    <location>
        <begin position="16"/>
        <end position="102"/>
    </location>
</feature>
<evidence type="ECO:0000259" key="2">
    <source>
        <dbReference type="PROSITE" id="PS50940"/>
    </source>
</evidence>
<keyword evidence="1" id="KW-0732">Signal</keyword>
<dbReference type="InterPro" id="IPR036508">
    <property type="entry name" value="Chitin-bd_dom_sf"/>
</dbReference>
<accession>A0AAQ4DIU5</accession>
<dbReference type="SUPFAM" id="SSF57625">
    <property type="entry name" value="Invertebrate chitin-binding proteins"/>
    <property type="match status" value="1"/>
</dbReference>
<dbReference type="Proteomes" id="UP001321473">
    <property type="component" value="Unassembled WGS sequence"/>
</dbReference>
<proteinExistence type="predicted"/>
<dbReference type="EMBL" id="JARKHS020030135">
    <property type="protein sequence ID" value="KAK8762385.1"/>
    <property type="molecule type" value="Genomic_DNA"/>
</dbReference>